<feature type="compositionally biased region" description="Polar residues" evidence="8">
    <location>
        <begin position="324"/>
        <end position="347"/>
    </location>
</feature>
<dbReference type="AlphaFoldDB" id="A0A0D6EKN1"/>
<evidence type="ECO:0000256" key="1">
    <source>
        <dbReference type="ARBA" id="ARBA00004286"/>
    </source>
</evidence>
<feature type="compositionally biased region" description="Low complexity" evidence="8">
    <location>
        <begin position="287"/>
        <end position="306"/>
    </location>
</feature>
<feature type="compositionally biased region" description="Basic and acidic residues" evidence="8">
    <location>
        <begin position="20"/>
        <end position="55"/>
    </location>
</feature>
<keyword evidence="11" id="KW-1185">Reference proteome</keyword>
<dbReference type="GO" id="GO:0032259">
    <property type="term" value="P:methylation"/>
    <property type="evidence" value="ECO:0007669"/>
    <property type="project" value="UniProtKB-KW"/>
</dbReference>
<proteinExistence type="predicted"/>
<feature type="compositionally biased region" description="Low complexity" evidence="8">
    <location>
        <begin position="368"/>
        <end position="386"/>
    </location>
</feature>
<feature type="compositionally biased region" description="Polar residues" evidence="8">
    <location>
        <begin position="127"/>
        <end position="137"/>
    </location>
</feature>
<dbReference type="Gene3D" id="2.170.270.10">
    <property type="entry name" value="SET domain"/>
    <property type="match status" value="2"/>
</dbReference>
<protein>
    <submittedName>
        <fullName evidence="10">SPOSA6832_02229-mRNA-1:cds</fullName>
    </submittedName>
</protein>
<feature type="compositionally biased region" description="Basic and acidic residues" evidence="8">
    <location>
        <begin position="186"/>
        <end position="200"/>
    </location>
</feature>
<evidence type="ECO:0000256" key="5">
    <source>
        <dbReference type="ARBA" id="ARBA00022691"/>
    </source>
</evidence>
<keyword evidence="5" id="KW-0949">S-adenosyl-L-methionine</keyword>
<dbReference type="EMBL" id="CENE01000007">
    <property type="protein sequence ID" value="CEQ40582.1"/>
    <property type="molecule type" value="Genomic_DNA"/>
</dbReference>
<dbReference type="GO" id="GO:0005694">
    <property type="term" value="C:chromosome"/>
    <property type="evidence" value="ECO:0007669"/>
    <property type="project" value="UniProtKB-SubCell"/>
</dbReference>
<keyword evidence="4" id="KW-0808">Transferase</keyword>
<reference evidence="11" key="1">
    <citation type="submission" date="2015-02" db="EMBL/GenBank/DDBJ databases">
        <authorList>
            <person name="Gon?alves P."/>
        </authorList>
    </citation>
    <scope>NUCLEOTIDE SEQUENCE [LARGE SCALE GENOMIC DNA]</scope>
</reference>
<feature type="compositionally biased region" description="Basic and acidic residues" evidence="8">
    <location>
        <begin position="397"/>
        <end position="409"/>
    </location>
</feature>
<accession>A0A0D6EKN1</accession>
<dbReference type="GO" id="GO:0046872">
    <property type="term" value="F:metal ion binding"/>
    <property type="evidence" value="ECO:0007669"/>
    <property type="project" value="UniProtKB-KW"/>
</dbReference>
<dbReference type="PROSITE" id="PS50280">
    <property type="entry name" value="SET"/>
    <property type="match status" value="1"/>
</dbReference>
<feature type="domain" description="SET" evidence="9">
    <location>
        <begin position="683"/>
        <end position="917"/>
    </location>
</feature>
<feature type="compositionally biased region" description="Polar residues" evidence="8">
    <location>
        <begin position="424"/>
        <end position="437"/>
    </location>
</feature>
<feature type="region of interest" description="Disordered" evidence="8">
    <location>
        <begin position="1"/>
        <end position="445"/>
    </location>
</feature>
<evidence type="ECO:0000256" key="8">
    <source>
        <dbReference type="SAM" id="MobiDB-lite"/>
    </source>
</evidence>
<comment type="subcellular location">
    <subcellularLocation>
        <location evidence="1">Chromosome</location>
    </subcellularLocation>
</comment>
<organism evidence="10 11">
    <name type="scientific">Sporidiobolus salmonicolor</name>
    <name type="common">Yeast-like fungus</name>
    <name type="synonym">Sporobolomyces salmonicolor</name>
    <dbReference type="NCBI Taxonomy" id="5005"/>
    <lineage>
        <taxon>Eukaryota</taxon>
        <taxon>Fungi</taxon>
        <taxon>Dikarya</taxon>
        <taxon>Basidiomycota</taxon>
        <taxon>Pucciniomycotina</taxon>
        <taxon>Microbotryomycetes</taxon>
        <taxon>Sporidiobolales</taxon>
        <taxon>Sporidiobolaceae</taxon>
        <taxon>Sporobolomyces</taxon>
    </lineage>
</organism>
<evidence type="ECO:0000256" key="7">
    <source>
        <dbReference type="ARBA" id="ARBA00022833"/>
    </source>
</evidence>
<feature type="compositionally biased region" description="Polar residues" evidence="8">
    <location>
        <begin position="307"/>
        <end position="317"/>
    </location>
</feature>
<keyword evidence="2" id="KW-0158">Chromosome</keyword>
<evidence type="ECO:0000256" key="3">
    <source>
        <dbReference type="ARBA" id="ARBA00022603"/>
    </source>
</evidence>
<evidence type="ECO:0000313" key="11">
    <source>
        <dbReference type="Proteomes" id="UP000243876"/>
    </source>
</evidence>
<keyword evidence="6" id="KW-0479">Metal-binding</keyword>
<dbReference type="InterPro" id="IPR050973">
    <property type="entry name" value="H3K9_Histone-Lys_N-MTase"/>
</dbReference>
<dbReference type="SMART" id="SM00317">
    <property type="entry name" value="SET"/>
    <property type="match status" value="1"/>
</dbReference>
<feature type="compositionally biased region" description="Basic and acidic residues" evidence="8">
    <location>
        <begin position="71"/>
        <end position="84"/>
    </location>
</feature>
<dbReference type="InterPro" id="IPR001214">
    <property type="entry name" value="SET_dom"/>
</dbReference>
<feature type="compositionally biased region" description="Basic residues" evidence="8">
    <location>
        <begin position="826"/>
        <end position="836"/>
    </location>
</feature>
<feature type="compositionally biased region" description="Basic and acidic residues" evidence="8">
    <location>
        <begin position="100"/>
        <end position="115"/>
    </location>
</feature>
<dbReference type="SUPFAM" id="SSF82199">
    <property type="entry name" value="SET domain"/>
    <property type="match status" value="1"/>
</dbReference>
<evidence type="ECO:0000256" key="4">
    <source>
        <dbReference type="ARBA" id="ARBA00022679"/>
    </source>
</evidence>
<evidence type="ECO:0000256" key="2">
    <source>
        <dbReference type="ARBA" id="ARBA00022454"/>
    </source>
</evidence>
<dbReference type="InterPro" id="IPR046341">
    <property type="entry name" value="SET_dom_sf"/>
</dbReference>
<dbReference type="Proteomes" id="UP000243876">
    <property type="component" value="Unassembled WGS sequence"/>
</dbReference>
<name>A0A0D6EKN1_SPOSA</name>
<dbReference type="Pfam" id="PF00856">
    <property type="entry name" value="SET"/>
    <property type="match status" value="1"/>
</dbReference>
<feature type="region of interest" description="Disordered" evidence="8">
    <location>
        <begin position="795"/>
        <end position="851"/>
    </location>
</feature>
<dbReference type="PANTHER" id="PTHR46223">
    <property type="entry name" value="HISTONE-LYSINE N-METHYLTRANSFERASE SUV39H"/>
    <property type="match status" value="1"/>
</dbReference>
<dbReference type="GO" id="GO:0008168">
    <property type="term" value="F:methyltransferase activity"/>
    <property type="evidence" value="ECO:0007669"/>
    <property type="project" value="UniProtKB-KW"/>
</dbReference>
<sequence>MPGPPPRATQVQRTSSDEQDAARRSKERKVENAEKKARGEKEVKSRQKVAEWAKDEEQEQAELRSQGSARAEGKEGQLFHRALEREEEGMQEGAIPELGFPRDDGADQSSPRDDSPGASSIEILDNALSSISATSVAQRPVEDIGADAEGDFPMAELSDEDEVGGGGLARESEKDGRGGIAGELGEEGKLDVDQNKEGEGSRQLYISPSKLKLQGRRRQVVPDSEDEDEQLHGYFLEDDAPAALPHPQPVAPLSAAKLSPLPTKHRSVPTVRKSTQGGVIRPRPLMSTSLSLASSVRSSVDSIAQSPALQSRASLESSYAEFTVEQSSSQSPAVQSLGSHSPASQGQPKRRPTARKSTQGGLSFHPRSSVPSGPGSVLLSPEPLLVDQLGPGLGRKRAVEEAEQKGENKNRRKKLKSKRASDDQLGTSTSGSSTPKQSAEEEEGRAIAAWSKLKRKSVGMHVDKPARQAQEAQTQASQVQVELPLVLNANATVAEEPDEATKEQQRIREAKIGQQLTRPCYRHIAGPSYDLHEEIDISTQKHVARRERRWKRIHPPSCQPERKSYRALYEQMVFEANAREFPRDRIPSIRIIRERDDEPTPSPTEWWSPPFELGYTNRVIYADGIVPDQAPGCACVGNCGDPANRDRCACRARQIAASRTRPSGGERSGHQDFAYDENGIIDERVLEAQDPIMLQRMQFGVWVWTDVRQQGELDFAFFFFSPIVCSVCPLQVVGPRKSISVDIYWTGVKGWGASRLVYHYIGRCYTYALDSWTIGEDYKRLAPLADADKIDVASHTAAHKSGPTTKRKTKKGGWSESGEGKDKGKGKGNGKGKGKGKAVEEKSDEEENGEETVYTSLYSIDAFSYGNWTRFANHRCDGFNVVPRPVYVDEANVTRPLWVYVARKDIKPGEEITISYFSEIDPDPAEFGYSVHEWMREAKIAREKAPKGHRCYCVSAALE</sequence>
<evidence type="ECO:0000313" key="10">
    <source>
        <dbReference type="EMBL" id="CEQ40582.1"/>
    </source>
</evidence>
<evidence type="ECO:0000256" key="6">
    <source>
        <dbReference type="ARBA" id="ARBA00022723"/>
    </source>
</evidence>
<keyword evidence="7" id="KW-0862">Zinc</keyword>
<gene>
    <name evidence="10" type="primary">SPOSA6832_02229</name>
</gene>
<keyword evidence="3" id="KW-0489">Methyltransferase</keyword>
<dbReference type="PANTHER" id="PTHR46223:SF3">
    <property type="entry name" value="HISTONE-LYSINE N-METHYLTRANSFERASE SET-23"/>
    <property type="match status" value="1"/>
</dbReference>
<evidence type="ECO:0000259" key="9">
    <source>
        <dbReference type="PROSITE" id="PS50280"/>
    </source>
</evidence>
<dbReference type="OrthoDB" id="308383at2759"/>